<feature type="transmembrane region" description="Helical" evidence="6">
    <location>
        <begin position="30"/>
        <end position="49"/>
    </location>
</feature>
<name>A0A2I8VGB5_9EURY</name>
<keyword evidence="5 6" id="KW-0472">Membrane</keyword>
<dbReference type="EMBL" id="CP026309">
    <property type="protein sequence ID" value="AUV80962.1"/>
    <property type="molecule type" value="Genomic_DNA"/>
</dbReference>
<dbReference type="PANTHER" id="PTHR30213:SF1">
    <property type="entry name" value="INNER MEMBRANE PROTEIN YHJD"/>
    <property type="match status" value="1"/>
</dbReference>
<feature type="transmembrane region" description="Helical" evidence="6">
    <location>
        <begin position="190"/>
        <end position="211"/>
    </location>
</feature>
<dbReference type="OrthoDB" id="202693at2157"/>
<dbReference type="Pfam" id="PF03631">
    <property type="entry name" value="Virul_fac_BrkB"/>
    <property type="match status" value="1"/>
</dbReference>
<keyword evidence="2" id="KW-1003">Cell membrane</keyword>
<evidence type="ECO:0000256" key="5">
    <source>
        <dbReference type="ARBA" id="ARBA00023136"/>
    </source>
</evidence>
<dbReference type="PIRSF" id="PIRSF035875">
    <property type="entry name" value="RNase_BN"/>
    <property type="match status" value="1"/>
</dbReference>
<proteinExistence type="predicted"/>
<evidence type="ECO:0000256" key="4">
    <source>
        <dbReference type="ARBA" id="ARBA00022989"/>
    </source>
</evidence>
<dbReference type="Proteomes" id="UP000236584">
    <property type="component" value="Chromosome"/>
</dbReference>
<feature type="transmembrane region" description="Helical" evidence="6">
    <location>
        <begin position="123"/>
        <end position="144"/>
    </location>
</feature>
<dbReference type="AlphaFoldDB" id="A0A2I8VGB5"/>
<keyword evidence="4 6" id="KW-1133">Transmembrane helix</keyword>
<evidence type="ECO:0008006" key="9">
    <source>
        <dbReference type="Google" id="ProtNLM"/>
    </source>
</evidence>
<dbReference type="GO" id="GO:0005886">
    <property type="term" value="C:plasma membrane"/>
    <property type="evidence" value="ECO:0007669"/>
    <property type="project" value="UniProtKB-SubCell"/>
</dbReference>
<dbReference type="GeneID" id="35591265"/>
<dbReference type="RefSeq" id="WP_103424650.1">
    <property type="nucleotide sequence ID" value="NZ_CP026309.1"/>
</dbReference>
<dbReference type="PANTHER" id="PTHR30213">
    <property type="entry name" value="INNER MEMBRANE PROTEIN YHJD"/>
    <property type="match status" value="1"/>
</dbReference>
<dbReference type="InterPro" id="IPR017039">
    <property type="entry name" value="Virul_fac_BrkB"/>
</dbReference>
<keyword evidence="8" id="KW-1185">Reference proteome</keyword>
<evidence type="ECO:0000256" key="6">
    <source>
        <dbReference type="SAM" id="Phobius"/>
    </source>
</evidence>
<dbReference type="KEGG" id="srub:C2R22_04205"/>
<evidence type="ECO:0000313" key="8">
    <source>
        <dbReference type="Proteomes" id="UP000236584"/>
    </source>
</evidence>
<organism evidence="7 8">
    <name type="scientific">Salinigranum rubrum</name>
    <dbReference type="NCBI Taxonomy" id="755307"/>
    <lineage>
        <taxon>Archaea</taxon>
        <taxon>Methanobacteriati</taxon>
        <taxon>Methanobacteriota</taxon>
        <taxon>Stenosarchaea group</taxon>
        <taxon>Halobacteria</taxon>
        <taxon>Halobacteriales</taxon>
        <taxon>Haloferacaceae</taxon>
        <taxon>Salinigranum</taxon>
    </lineage>
</organism>
<comment type="subcellular location">
    <subcellularLocation>
        <location evidence="1">Cell membrane</location>
        <topology evidence="1">Multi-pass membrane protein</topology>
    </subcellularLocation>
</comment>
<evidence type="ECO:0000256" key="1">
    <source>
        <dbReference type="ARBA" id="ARBA00004651"/>
    </source>
</evidence>
<accession>A0A2I8VGB5</accession>
<keyword evidence="3 6" id="KW-0812">Transmembrane</keyword>
<evidence type="ECO:0000313" key="7">
    <source>
        <dbReference type="EMBL" id="AUV80962.1"/>
    </source>
</evidence>
<gene>
    <name evidence="7" type="ORF">C2R22_04205</name>
</gene>
<evidence type="ECO:0000256" key="2">
    <source>
        <dbReference type="ARBA" id="ARBA00022475"/>
    </source>
</evidence>
<reference evidence="7 8" key="1">
    <citation type="submission" date="2018-01" db="EMBL/GenBank/DDBJ databases">
        <title>Complete genome sequence of Salinigranum rubrum GX10T, an extremely halophilic archaeon isolated from a marine solar saltern.</title>
        <authorList>
            <person name="Han S."/>
        </authorList>
    </citation>
    <scope>NUCLEOTIDE SEQUENCE [LARGE SCALE GENOMIC DNA]</scope>
    <source>
        <strain evidence="7 8">GX10</strain>
    </source>
</reference>
<feature type="transmembrane region" description="Helical" evidence="6">
    <location>
        <begin position="218"/>
        <end position="247"/>
    </location>
</feature>
<evidence type="ECO:0000256" key="3">
    <source>
        <dbReference type="ARBA" id="ARBA00022692"/>
    </source>
</evidence>
<protein>
    <recommendedName>
        <fullName evidence="9">YihY/virulence factor BrkB family protein</fullName>
    </recommendedName>
</protein>
<sequence length="260" mass="27178">MRRLAGCLAVIVAIVRTTIEEKIRYPAAALAYYAFVSFVPLLVLVFAAVGGQYATELSRTFPQFLTPAVRRLVDRSVTTASGRTGAGLLAVAVLGWSGANFVGDVRTVVQRVEGTAGGSLGQWLLDAVAVVGSLVTAALTVVTVNLLISVLSLGRVVGLVAFAGLWLALTVAFVALYYVPSGLVTSPWEALPGAVTASFGWTLLQAALHLYSVNAGRYAVYGVLSGVIILLTTLYLAALVLLVGFVVNAQIHTALAARDE</sequence>
<feature type="transmembrane region" description="Helical" evidence="6">
    <location>
        <begin position="156"/>
        <end position="178"/>
    </location>
</feature>